<keyword evidence="6" id="KW-1185">Reference proteome</keyword>
<dbReference type="Pfam" id="PF02926">
    <property type="entry name" value="THUMP"/>
    <property type="match status" value="1"/>
</dbReference>
<keyword evidence="3" id="KW-1133">Transmembrane helix</keyword>
<feature type="region of interest" description="Disordered" evidence="2">
    <location>
        <begin position="1"/>
        <end position="22"/>
    </location>
</feature>
<feature type="compositionally biased region" description="Acidic residues" evidence="2">
    <location>
        <begin position="80"/>
        <end position="92"/>
    </location>
</feature>
<keyword evidence="3" id="KW-0812">Transmembrane</keyword>
<organism evidence="5 6">
    <name type="scientific">Absidia repens</name>
    <dbReference type="NCBI Taxonomy" id="90262"/>
    <lineage>
        <taxon>Eukaryota</taxon>
        <taxon>Fungi</taxon>
        <taxon>Fungi incertae sedis</taxon>
        <taxon>Mucoromycota</taxon>
        <taxon>Mucoromycotina</taxon>
        <taxon>Mucoromycetes</taxon>
        <taxon>Mucorales</taxon>
        <taxon>Cunninghamellaceae</taxon>
        <taxon>Absidia</taxon>
    </lineage>
</organism>
<proteinExistence type="predicted"/>
<dbReference type="STRING" id="90262.A0A1X2IBN1"/>
<accession>A0A1X2IBN1</accession>
<feature type="transmembrane region" description="Helical" evidence="3">
    <location>
        <begin position="238"/>
        <end position="262"/>
    </location>
</feature>
<dbReference type="OrthoDB" id="367221at2759"/>
<protein>
    <recommendedName>
        <fullName evidence="4">THUMP domain-containing protein</fullName>
    </recommendedName>
</protein>
<evidence type="ECO:0000313" key="5">
    <source>
        <dbReference type="EMBL" id="ORZ13503.1"/>
    </source>
</evidence>
<name>A0A1X2IBN1_9FUNG</name>
<reference evidence="5 6" key="1">
    <citation type="submission" date="2016-07" db="EMBL/GenBank/DDBJ databases">
        <title>Pervasive Adenine N6-methylation of Active Genes in Fungi.</title>
        <authorList>
            <consortium name="DOE Joint Genome Institute"/>
            <person name="Mondo S.J."/>
            <person name="Dannebaum R.O."/>
            <person name="Kuo R.C."/>
            <person name="Labutti K."/>
            <person name="Haridas S."/>
            <person name="Kuo A."/>
            <person name="Salamov A."/>
            <person name="Ahrendt S.R."/>
            <person name="Lipzen A."/>
            <person name="Sullivan W."/>
            <person name="Andreopoulos W.B."/>
            <person name="Clum A."/>
            <person name="Lindquist E."/>
            <person name="Daum C."/>
            <person name="Ramamoorthy G.K."/>
            <person name="Gryganskyi A."/>
            <person name="Culley D."/>
            <person name="Magnuson J.K."/>
            <person name="James T.Y."/>
            <person name="O'Malley M.A."/>
            <person name="Stajich J.E."/>
            <person name="Spatafora J.W."/>
            <person name="Visel A."/>
            <person name="Grigoriev I.V."/>
        </authorList>
    </citation>
    <scope>NUCLEOTIDE SEQUENCE [LARGE SCALE GENOMIC DNA]</scope>
    <source>
        <strain evidence="5 6">NRRL 1336</strain>
    </source>
</reference>
<evidence type="ECO:0000256" key="1">
    <source>
        <dbReference type="PROSITE-ProRule" id="PRU00529"/>
    </source>
</evidence>
<dbReference type="GO" id="GO:0003723">
    <property type="term" value="F:RNA binding"/>
    <property type="evidence" value="ECO:0007669"/>
    <property type="project" value="UniProtKB-UniRule"/>
</dbReference>
<keyword evidence="1" id="KW-0694">RNA-binding</keyword>
<sequence>MKRNSGGTGRSEKQKRTKSYHCAKDRVGGSSQFNIQPNMNGIIVMCTRTREARAVKEAIDLFNQYADQLYPETITKQNDNDDNEKEDDEDDLEASIAKELAGLKDTKKDKKERFTSVSTGTDCMLFIKTCPEIEPCRFVHDLLMDMKEKQIKKTRYLSRILPVQQTCMANLPEMERVAQLVVHPLFNTLNEDGTITSKTFSVIPRVRNNSKLDRMEVIKLFAASVGPDHKVDLDHPDLVILVDITRVGITIMIIIIIINVLLT</sequence>
<keyword evidence="3" id="KW-0472">Membrane</keyword>
<comment type="caution">
    <text evidence="5">The sequence shown here is derived from an EMBL/GenBank/DDBJ whole genome shotgun (WGS) entry which is preliminary data.</text>
</comment>
<dbReference type="SMART" id="SM00981">
    <property type="entry name" value="THUMP"/>
    <property type="match status" value="1"/>
</dbReference>
<dbReference type="InterPro" id="IPR040183">
    <property type="entry name" value="THUMPD1-like"/>
</dbReference>
<dbReference type="Proteomes" id="UP000193560">
    <property type="component" value="Unassembled WGS sequence"/>
</dbReference>
<dbReference type="PANTHER" id="PTHR13452">
    <property type="entry name" value="THUMP DOMAIN CONTAINING PROTEIN 1-RELATED"/>
    <property type="match status" value="1"/>
</dbReference>
<dbReference type="PANTHER" id="PTHR13452:SF10">
    <property type="entry name" value="THUMP DOMAIN-CONTAINING PROTEIN 1"/>
    <property type="match status" value="1"/>
</dbReference>
<dbReference type="PROSITE" id="PS51165">
    <property type="entry name" value="THUMP"/>
    <property type="match status" value="1"/>
</dbReference>
<dbReference type="Gene3D" id="3.30.2300.10">
    <property type="entry name" value="THUMP superfamily"/>
    <property type="match status" value="1"/>
</dbReference>
<gene>
    <name evidence="5" type="ORF">BCR42DRAFT_330305</name>
</gene>
<dbReference type="SUPFAM" id="SSF143437">
    <property type="entry name" value="THUMP domain-like"/>
    <property type="match status" value="1"/>
</dbReference>
<evidence type="ECO:0000256" key="2">
    <source>
        <dbReference type="SAM" id="MobiDB-lite"/>
    </source>
</evidence>
<dbReference type="GO" id="GO:0006400">
    <property type="term" value="P:tRNA modification"/>
    <property type="evidence" value="ECO:0007669"/>
    <property type="project" value="InterPro"/>
</dbReference>
<dbReference type="EMBL" id="MCGE01000016">
    <property type="protein sequence ID" value="ORZ13503.1"/>
    <property type="molecule type" value="Genomic_DNA"/>
</dbReference>
<feature type="domain" description="THUMP" evidence="4">
    <location>
        <begin position="145"/>
        <end position="255"/>
    </location>
</feature>
<dbReference type="InterPro" id="IPR004114">
    <property type="entry name" value="THUMP_dom"/>
</dbReference>
<feature type="region of interest" description="Disordered" evidence="2">
    <location>
        <begin position="72"/>
        <end position="92"/>
    </location>
</feature>
<dbReference type="AlphaFoldDB" id="A0A1X2IBN1"/>
<dbReference type="CDD" id="cd11717">
    <property type="entry name" value="THUMP_THUMPD1_like"/>
    <property type="match status" value="1"/>
</dbReference>
<evidence type="ECO:0000256" key="3">
    <source>
        <dbReference type="SAM" id="Phobius"/>
    </source>
</evidence>
<evidence type="ECO:0000313" key="6">
    <source>
        <dbReference type="Proteomes" id="UP000193560"/>
    </source>
</evidence>
<evidence type="ECO:0000259" key="4">
    <source>
        <dbReference type="PROSITE" id="PS51165"/>
    </source>
</evidence>